<feature type="chain" id="PRO_5030640507" evidence="1">
    <location>
        <begin position="20"/>
        <end position="332"/>
    </location>
</feature>
<dbReference type="GO" id="GO:0005886">
    <property type="term" value="C:plasma membrane"/>
    <property type="evidence" value="ECO:0007669"/>
    <property type="project" value="TreeGrafter"/>
</dbReference>
<dbReference type="CDD" id="cd08566">
    <property type="entry name" value="GDPD_AtGDE_like"/>
    <property type="match status" value="1"/>
</dbReference>
<evidence type="ECO:0000313" key="4">
    <source>
        <dbReference type="Proteomes" id="UP000542776"/>
    </source>
</evidence>
<evidence type="ECO:0000259" key="2">
    <source>
        <dbReference type="PROSITE" id="PS51704"/>
    </source>
</evidence>
<dbReference type="Proteomes" id="UP000542776">
    <property type="component" value="Unassembled WGS sequence"/>
</dbReference>
<dbReference type="PROSITE" id="PS51704">
    <property type="entry name" value="GP_PDE"/>
    <property type="match status" value="1"/>
</dbReference>
<reference evidence="3 4" key="1">
    <citation type="submission" date="2020-08" db="EMBL/GenBank/DDBJ databases">
        <title>Genomic Encyclopedia of Type Strains, Phase IV (KMG-IV): sequencing the most valuable type-strain genomes for metagenomic binning, comparative biology and taxonomic classification.</title>
        <authorList>
            <person name="Goeker M."/>
        </authorList>
    </citation>
    <scope>NUCLEOTIDE SEQUENCE [LARGE SCALE GENOMIC DNA]</scope>
    <source>
        <strain evidence="3 4">DSM 102238</strain>
    </source>
</reference>
<sequence>MKRLLASLVLVFAFCGASAGQESRVDQILDRLLHANAHRDHVMVVAHRGSWWKDGEIVEAENSIASIERSVSLGVEMVELDVQKTADGRFVMLHDETLDRTTSCKGPVVEKTLAELGACRLVVEGTGRQTSETVPTLEQVYDAVRGRILLNIDIKLGVEELAEVVRIARGMGIDRQIVTKARTGKPAEIEAAKATLRRIEADAVFMPILDDRDVTGIEQIRATYEAFRPEAIEVLNRWPAGAPLTADGGLNFAPEAKALAVAHDTHLWVNTLFQGAKANLAGGRGDPLAVGPGATDDGWGFWVRAGATMLQTDEPEALVAYLQSIGARKPYE</sequence>
<protein>
    <submittedName>
        <fullName evidence="3">Glycerophosphoryl diester phosphodiesterase</fullName>
        <ecNumber evidence="3">3.1.4.46</ecNumber>
    </submittedName>
</protein>
<keyword evidence="3" id="KW-0378">Hydrolase</keyword>
<keyword evidence="4" id="KW-1185">Reference proteome</keyword>
<evidence type="ECO:0000313" key="3">
    <source>
        <dbReference type="EMBL" id="MBB3999559.1"/>
    </source>
</evidence>
<dbReference type="InterPro" id="IPR030395">
    <property type="entry name" value="GP_PDE_dom"/>
</dbReference>
<dbReference type="AlphaFoldDB" id="A0A7W6H6N1"/>
<organism evidence="3 4">
    <name type="scientific">Aureimonas pseudogalii</name>
    <dbReference type="NCBI Taxonomy" id="1744844"/>
    <lineage>
        <taxon>Bacteria</taxon>
        <taxon>Pseudomonadati</taxon>
        <taxon>Pseudomonadota</taxon>
        <taxon>Alphaproteobacteria</taxon>
        <taxon>Hyphomicrobiales</taxon>
        <taxon>Aurantimonadaceae</taxon>
        <taxon>Aureimonas</taxon>
    </lineage>
</organism>
<keyword evidence="1" id="KW-0732">Signal</keyword>
<dbReference type="GO" id="GO:0070291">
    <property type="term" value="P:N-acylethanolamine metabolic process"/>
    <property type="evidence" value="ECO:0007669"/>
    <property type="project" value="TreeGrafter"/>
</dbReference>
<dbReference type="GO" id="GO:0006644">
    <property type="term" value="P:phospholipid metabolic process"/>
    <property type="evidence" value="ECO:0007669"/>
    <property type="project" value="TreeGrafter"/>
</dbReference>
<dbReference type="InterPro" id="IPR032160">
    <property type="entry name" value="DUF4996"/>
</dbReference>
<dbReference type="SUPFAM" id="SSF51695">
    <property type="entry name" value="PLC-like phosphodiesterases"/>
    <property type="match status" value="1"/>
</dbReference>
<gene>
    <name evidence="3" type="ORF">GGR04_003429</name>
</gene>
<dbReference type="Pfam" id="PF16387">
    <property type="entry name" value="DUF4996"/>
    <property type="match status" value="1"/>
</dbReference>
<dbReference type="PROSITE" id="PS50007">
    <property type="entry name" value="PIPLC_X_DOMAIN"/>
    <property type="match status" value="1"/>
</dbReference>
<dbReference type="Pfam" id="PF03009">
    <property type="entry name" value="GDPD"/>
    <property type="match status" value="1"/>
</dbReference>
<accession>A0A7W6H6N1</accession>
<dbReference type="EC" id="3.1.4.46" evidence="3"/>
<dbReference type="PANTHER" id="PTHR46320:SF1">
    <property type="entry name" value="GLYCEROPHOSPHODIESTER PHOSPHODIESTERASE 1"/>
    <property type="match status" value="1"/>
</dbReference>
<dbReference type="PANTHER" id="PTHR46320">
    <property type="entry name" value="GLYCEROPHOSPHODIESTER PHOSPHODIESTERASE 1"/>
    <property type="match status" value="1"/>
</dbReference>
<dbReference type="EMBL" id="JACIEK010000010">
    <property type="protein sequence ID" value="MBB3999559.1"/>
    <property type="molecule type" value="Genomic_DNA"/>
</dbReference>
<comment type="caution">
    <text evidence="3">The sequence shown here is derived from an EMBL/GenBank/DDBJ whole genome shotgun (WGS) entry which is preliminary data.</text>
</comment>
<dbReference type="RefSeq" id="WP_183201105.1">
    <property type="nucleotide sequence ID" value="NZ_JACIEK010000010.1"/>
</dbReference>
<dbReference type="InterPro" id="IPR017946">
    <property type="entry name" value="PLC-like_Pdiesterase_TIM-brl"/>
</dbReference>
<evidence type="ECO:0000256" key="1">
    <source>
        <dbReference type="SAM" id="SignalP"/>
    </source>
</evidence>
<name>A0A7W6H6N1_9HYPH</name>
<dbReference type="GO" id="GO:0008889">
    <property type="term" value="F:glycerophosphodiester phosphodiesterase activity"/>
    <property type="evidence" value="ECO:0007669"/>
    <property type="project" value="UniProtKB-EC"/>
</dbReference>
<dbReference type="GO" id="GO:0006580">
    <property type="term" value="P:ethanolamine metabolic process"/>
    <property type="evidence" value="ECO:0007669"/>
    <property type="project" value="TreeGrafter"/>
</dbReference>
<dbReference type="Gene3D" id="3.20.20.190">
    <property type="entry name" value="Phosphatidylinositol (PI) phosphodiesterase"/>
    <property type="match status" value="1"/>
</dbReference>
<proteinExistence type="predicted"/>
<feature type="signal peptide" evidence="1">
    <location>
        <begin position="1"/>
        <end position="19"/>
    </location>
</feature>
<feature type="domain" description="GP-PDE" evidence="2">
    <location>
        <begin position="42"/>
        <end position="322"/>
    </location>
</feature>